<sequence>MALIEEIKTLIYEMAFERNKAESRVTELGLPVLHNHLIKILKWDDKNNYSKHIYDINNWLFQIQDITIKKKGKRFKPEQYYLFFLTNKLSLLKI</sequence>
<dbReference type="Proteomes" id="UP000239936">
    <property type="component" value="Unassembled WGS sequence"/>
</dbReference>
<evidence type="ECO:0000313" key="1">
    <source>
        <dbReference type="EMBL" id="PQJ96996.1"/>
    </source>
</evidence>
<comment type="caution">
    <text evidence="1">The sequence shown here is derived from an EMBL/GenBank/DDBJ whole genome shotgun (WGS) entry which is preliminary data.</text>
</comment>
<dbReference type="AlphaFoldDB" id="A0A2S7XTM2"/>
<reference evidence="1 2" key="1">
    <citation type="submission" date="2018-01" db="EMBL/GenBank/DDBJ databases">
        <title>The complete genome sequence of Chromatium okenii LaCa, a purple sulfur bacterium with a turbulent life.</title>
        <authorList>
            <person name="Luedin S.M."/>
            <person name="Liechti N."/>
            <person name="Storelli N."/>
            <person name="Danza F."/>
            <person name="Wittwer M."/>
            <person name="Pothier J.F."/>
            <person name="Tonolla M.A."/>
        </authorList>
    </citation>
    <scope>NUCLEOTIDE SEQUENCE [LARGE SCALE GENOMIC DNA]</scope>
    <source>
        <strain evidence="1 2">LaCa</strain>
    </source>
</reference>
<accession>A0A2S7XTM2</accession>
<dbReference type="EMBL" id="PPGH01000020">
    <property type="protein sequence ID" value="PQJ96996.1"/>
    <property type="molecule type" value="Genomic_DNA"/>
</dbReference>
<organism evidence="1 2">
    <name type="scientific">Chromatium okenii</name>
    <dbReference type="NCBI Taxonomy" id="61644"/>
    <lineage>
        <taxon>Bacteria</taxon>
        <taxon>Pseudomonadati</taxon>
        <taxon>Pseudomonadota</taxon>
        <taxon>Gammaproteobacteria</taxon>
        <taxon>Chromatiales</taxon>
        <taxon>Chromatiaceae</taxon>
        <taxon>Chromatium</taxon>
    </lineage>
</organism>
<evidence type="ECO:0000313" key="2">
    <source>
        <dbReference type="Proteomes" id="UP000239936"/>
    </source>
</evidence>
<dbReference type="RefSeq" id="WP_105072981.1">
    <property type="nucleotide sequence ID" value="NZ_PPGH01000020.1"/>
</dbReference>
<proteinExistence type="predicted"/>
<name>A0A2S7XTM2_9GAMM</name>
<gene>
    <name evidence="1" type="ORF">CXB77_04605</name>
</gene>
<protein>
    <submittedName>
        <fullName evidence="1">Uncharacterized protein</fullName>
    </submittedName>
</protein>
<keyword evidence="2" id="KW-1185">Reference proteome</keyword>